<gene>
    <name evidence="2" type="ORF">E2C01_032442</name>
</gene>
<sequence>MRRVRVRQAQQCGGGKTNTRLSRTPTPEGGGLGLELGFNIFIISPGNCSIFPVLVKYIIHSTEDLDADARMLR</sequence>
<evidence type="ECO:0000313" key="2">
    <source>
        <dbReference type="EMBL" id="MPC38924.1"/>
    </source>
</evidence>
<reference evidence="2 3" key="1">
    <citation type="submission" date="2019-05" db="EMBL/GenBank/DDBJ databases">
        <title>Another draft genome of Portunus trituberculatus and its Hox gene families provides insights of decapod evolution.</title>
        <authorList>
            <person name="Jeong J.-H."/>
            <person name="Song I."/>
            <person name="Kim S."/>
            <person name="Choi T."/>
            <person name="Kim D."/>
            <person name="Ryu S."/>
            <person name="Kim W."/>
        </authorList>
    </citation>
    <scope>NUCLEOTIDE SEQUENCE [LARGE SCALE GENOMIC DNA]</scope>
    <source>
        <tissue evidence="2">Muscle</tissue>
    </source>
</reference>
<dbReference type="AlphaFoldDB" id="A0A5B7F2T9"/>
<evidence type="ECO:0000256" key="1">
    <source>
        <dbReference type="SAM" id="MobiDB-lite"/>
    </source>
</evidence>
<accession>A0A5B7F2T9</accession>
<comment type="caution">
    <text evidence="2">The sequence shown here is derived from an EMBL/GenBank/DDBJ whole genome shotgun (WGS) entry which is preliminary data.</text>
</comment>
<evidence type="ECO:0000313" key="3">
    <source>
        <dbReference type="Proteomes" id="UP000324222"/>
    </source>
</evidence>
<feature type="region of interest" description="Disordered" evidence="1">
    <location>
        <begin position="1"/>
        <end position="27"/>
    </location>
</feature>
<keyword evidence="3" id="KW-1185">Reference proteome</keyword>
<dbReference type="Proteomes" id="UP000324222">
    <property type="component" value="Unassembled WGS sequence"/>
</dbReference>
<dbReference type="EMBL" id="VSRR010004211">
    <property type="protein sequence ID" value="MPC38924.1"/>
    <property type="molecule type" value="Genomic_DNA"/>
</dbReference>
<proteinExistence type="predicted"/>
<name>A0A5B7F2T9_PORTR</name>
<protein>
    <submittedName>
        <fullName evidence="2">Uncharacterized protein</fullName>
    </submittedName>
</protein>
<organism evidence="2 3">
    <name type="scientific">Portunus trituberculatus</name>
    <name type="common">Swimming crab</name>
    <name type="synonym">Neptunus trituberculatus</name>
    <dbReference type="NCBI Taxonomy" id="210409"/>
    <lineage>
        <taxon>Eukaryota</taxon>
        <taxon>Metazoa</taxon>
        <taxon>Ecdysozoa</taxon>
        <taxon>Arthropoda</taxon>
        <taxon>Crustacea</taxon>
        <taxon>Multicrustacea</taxon>
        <taxon>Malacostraca</taxon>
        <taxon>Eumalacostraca</taxon>
        <taxon>Eucarida</taxon>
        <taxon>Decapoda</taxon>
        <taxon>Pleocyemata</taxon>
        <taxon>Brachyura</taxon>
        <taxon>Eubrachyura</taxon>
        <taxon>Portunoidea</taxon>
        <taxon>Portunidae</taxon>
        <taxon>Portuninae</taxon>
        <taxon>Portunus</taxon>
    </lineage>
</organism>